<feature type="compositionally biased region" description="Low complexity" evidence="1">
    <location>
        <begin position="33"/>
        <end position="42"/>
    </location>
</feature>
<name>A0AAW2YGE7_9LAMI</name>
<dbReference type="EMBL" id="JACGWN010000001">
    <property type="protein sequence ID" value="KAL0464892.1"/>
    <property type="molecule type" value="Genomic_DNA"/>
</dbReference>
<reference evidence="2" key="2">
    <citation type="journal article" date="2024" name="Plant">
        <title>Genomic evolution and insights into agronomic trait innovations of Sesamum species.</title>
        <authorList>
            <person name="Miao H."/>
            <person name="Wang L."/>
            <person name="Qu L."/>
            <person name="Liu H."/>
            <person name="Sun Y."/>
            <person name="Le M."/>
            <person name="Wang Q."/>
            <person name="Wei S."/>
            <person name="Zheng Y."/>
            <person name="Lin W."/>
            <person name="Duan Y."/>
            <person name="Cao H."/>
            <person name="Xiong S."/>
            <person name="Wang X."/>
            <person name="Wei L."/>
            <person name="Li C."/>
            <person name="Ma Q."/>
            <person name="Ju M."/>
            <person name="Zhao R."/>
            <person name="Li G."/>
            <person name="Mu C."/>
            <person name="Tian Q."/>
            <person name="Mei H."/>
            <person name="Zhang T."/>
            <person name="Gao T."/>
            <person name="Zhang H."/>
        </authorList>
    </citation>
    <scope>NUCLEOTIDE SEQUENCE</scope>
    <source>
        <strain evidence="2">KEN1</strain>
    </source>
</reference>
<protein>
    <submittedName>
        <fullName evidence="2">Uncharacterized protein</fullName>
    </submittedName>
</protein>
<evidence type="ECO:0000313" key="2">
    <source>
        <dbReference type="EMBL" id="KAL0464892.1"/>
    </source>
</evidence>
<comment type="caution">
    <text evidence="2">The sequence shown here is derived from an EMBL/GenBank/DDBJ whole genome shotgun (WGS) entry which is preliminary data.</text>
</comment>
<dbReference type="AlphaFoldDB" id="A0AAW2YGE7"/>
<reference evidence="2" key="1">
    <citation type="submission" date="2020-06" db="EMBL/GenBank/DDBJ databases">
        <authorList>
            <person name="Li T."/>
            <person name="Hu X."/>
            <person name="Zhang T."/>
            <person name="Song X."/>
            <person name="Zhang H."/>
            <person name="Dai N."/>
            <person name="Sheng W."/>
            <person name="Hou X."/>
            <person name="Wei L."/>
        </authorList>
    </citation>
    <scope>NUCLEOTIDE SEQUENCE</scope>
    <source>
        <strain evidence="2">KEN1</strain>
        <tissue evidence="2">Leaf</tissue>
    </source>
</reference>
<organism evidence="2">
    <name type="scientific">Sesamum latifolium</name>
    <dbReference type="NCBI Taxonomy" id="2727402"/>
    <lineage>
        <taxon>Eukaryota</taxon>
        <taxon>Viridiplantae</taxon>
        <taxon>Streptophyta</taxon>
        <taxon>Embryophyta</taxon>
        <taxon>Tracheophyta</taxon>
        <taxon>Spermatophyta</taxon>
        <taxon>Magnoliopsida</taxon>
        <taxon>eudicotyledons</taxon>
        <taxon>Gunneridae</taxon>
        <taxon>Pentapetalae</taxon>
        <taxon>asterids</taxon>
        <taxon>lamiids</taxon>
        <taxon>Lamiales</taxon>
        <taxon>Pedaliaceae</taxon>
        <taxon>Sesamum</taxon>
    </lineage>
</organism>
<gene>
    <name evidence="2" type="ORF">Slati_0376800</name>
</gene>
<feature type="region of interest" description="Disordered" evidence="1">
    <location>
        <begin position="25"/>
        <end position="103"/>
    </location>
</feature>
<proteinExistence type="predicted"/>
<accession>A0AAW2YGE7</accession>
<evidence type="ECO:0000256" key="1">
    <source>
        <dbReference type="SAM" id="MobiDB-lite"/>
    </source>
</evidence>
<sequence>MESAAAVPPPHIAVLPSRAWAISSQSLNSPRNSTTTTVSPPLSSCPPMAPLQSPKHPLFQPSSRHRLHSPPPSQLRRLAGRRQDRDSYFAHRHSFPAVTSRRR</sequence>
<feature type="compositionally biased region" description="Basic residues" evidence="1">
    <location>
        <begin position="90"/>
        <end position="103"/>
    </location>
</feature>